<protein>
    <submittedName>
        <fullName evidence="1">Uncharacterized protein</fullName>
    </submittedName>
</protein>
<reference evidence="1 2" key="1">
    <citation type="submission" date="2014-08" db="EMBL/GenBank/DDBJ databases">
        <title>Genomic and Phenotypic Diversity of Colwellia psychrerythraea strains from Disparate Marine Basins.</title>
        <authorList>
            <person name="Techtmann S.M."/>
            <person name="Stelling S.C."/>
            <person name="Utturkar S.M."/>
            <person name="Alshibli N."/>
            <person name="Harris A."/>
            <person name="Brown S.D."/>
            <person name="Hazen T.C."/>
        </authorList>
    </citation>
    <scope>NUCLEOTIDE SEQUENCE [LARGE SCALE GENOMIC DNA]</scope>
    <source>
        <strain evidence="1 2">ND2E</strain>
    </source>
</reference>
<organism evidence="1 2">
    <name type="scientific">Colwellia psychrerythraea</name>
    <name type="common">Vibrio psychroerythus</name>
    <dbReference type="NCBI Taxonomy" id="28229"/>
    <lineage>
        <taxon>Bacteria</taxon>
        <taxon>Pseudomonadati</taxon>
        <taxon>Pseudomonadota</taxon>
        <taxon>Gammaproteobacteria</taxon>
        <taxon>Alteromonadales</taxon>
        <taxon>Colwelliaceae</taxon>
        <taxon>Colwellia</taxon>
    </lineage>
</organism>
<name>A0A099KYU4_COLPS</name>
<dbReference type="Proteomes" id="UP000029843">
    <property type="component" value="Unassembled WGS sequence"/>
</dbReference>
<dbReference type="EMBL" id="JQED01000003">
    <property type="protein sequence ID" value="KGJ95380.1"/>
    <property type="molecule type" value="Genomic_DNA"/>
</dbReference>
<dbReference type="OrthoDB" id="6227277at2"/>
<comment type="caution">
    <text evidence="1">The sequence shown here is derived from an EMBL/GenBank/DDBJ whole genome shotgun (WGS) entry which is preliminary data.</text>
</comment>
<accession>A0A099KYU4</accession>
<evidence type="ECO:0000313" key="1">
    <source>
        <dbReference type="EMBL" id="KGJ95380.1"/>
    </source>
</evidence>
<proteinExistence type="predicted"/>
<dbReference type="RefSeq" id="WP_033091953.1">
    <property type="nucleotide sequence ID" value="NZ_JQED01000003.1"/>
</dbReference>
<dbReference type="AlphaFoldDB" id="A0A099KYU4"/>
<dbReference type="PATRIC" id="fig|28229.4.peg.150"/>
<sequence length="196" mass="21672">MSKDIPQEAVTSKSAGLAKVVSDKSLAVLVEKLPNEMIPERDLWPGIERAIGQKSQESQVGQQRNTFVPGAWAASIALVVLLSWFTFSPDIKDNSGAALVNAQGDSGITQGQLVNFMQQSFKQQKQTLLASYGQPTTDKLPVAMQQELKQLADARASIKKALLTDENNVDLLNLLDFTQQQELKLLQQLYRQYQVI</sequence>
<gene>
    <name evidence="1" type="ORF">ND2E_1162</name>
</gene>
<evidence type="ECO:0000313" key="2">
    <source>
        <dbReference type="Proteomes" id="UP000029843"/>
    </source>
</evidence>